<dbReference type="SUPFAM" id="SSF64288">
    <property type="entry name" value="Chorismate lyase-like"/>
    <property type="match status" value="1"/>
</dbReference>
<keyword evidence="3 5" id="KW-0456">Lyase</keyword>
<comment type="catalytic activity">
    <reaction evidence="5">
        <text>chorismate = 4-hydroxybenzoate + pyruvate</text>
        <dbReference type="Rhea" id="RHEA:16505"/>
        <dbReference type="ChEBI" id="CHEBI:15361"/>
        <dbReference type="ChEBI" id="CHEBI:17879"/>
        <dbReference type="ChEBI" id="CHEBI:29748"/>
        <dbReference type="EC" id="4.1.3.40"/>
    </reaction>
</comment>
<feature type="binding site" evidence="5">
    <location>
        <position position="159"/>
    </location>
    <ligand>
        <name>substrate</name>
    </ligand>
</feature>
<evidence type="ECO:0000256" key="1">
    <source>
        <dbReference type="ARBA" id="ARBA00022490"/>
    </source>
</evidence>
<proteinExistence type="inferred from homology"/>
<dbReference type="HAMAP" id="MF_01632">
    <property type="entry name" value="UbiC"/>
    <property type="match status" value="1"/>
</dbReference>
<keyword evidence="2 5" id="KW-0831">Ubiquinone biosynthesis</keyword>
<comment type="function">
    <text evidence="5">Removes the pyruvyl group from chorismate, with concomitant aromatization of the ring, to provide 4-hydroxybenzoate (4HB) for the ubiquinone pathway.</text>
</comment>
<comment type="caution">
    <text evidence="5">Lacks conserved residue(s) required for the propagation of feature annotation.</text>
</comment>
<feature type="binding site" evidence="5">
    <location>
        <position position="67"/>
    </location>
    <ligand>
        <name>substrate</name>
    </ligand>
</feature>
<organism evidence="7">
    <name type="scientific">Candidatus Nitricoxidivorans perseverans</name>
    <dbReference type="NCBI Taxonomy" id="2975601"/>
    <lineage>
        <taxon>Bacteria</taxon>
        <taxon>Pseudomonadati</taxon>
        <taxon>Pseudomonadota</taxon>
        <taxon>Betaproteobacteria</taxon>
        <taxon>Nitrosomonadales</taxon>
        <taxon>Sterolibacteriaceae</taxon>
        <taxon>Candidatus Nitricoxidivorans</taxon>
    </lineage>
</organism>
<dbReference type="GO" id="GO:0042866">
    <property type="term" value="P:pyruvate biosynthetic process"/>
    <property type="evidence" value="ECO:0007669"/>
    <property type="project" value="UniProtKB-UniRule"/>
</dbReference>
<evidence type="ECO:0000256" key="5">
    <source>
        <dbReference type="HAMAP-Rule" id="MF_01632"/>
    </source>
</evidence>
<dbReference type="Proteomes" id="UP001234916">
    <property type="component" value="Chromosome"/>
</dbReference>
<dbReference type="EC" id="4.1.3.40" evidence="5"/>
<dbReference type="InterPro" id="IPR028978">
    <property type="entry name" value="Chorismate_lyase_/UTRA_dom_sf"/>
</dbReference>
<dbReference type="GO" id="GO:0008813">
    <property type="term" value="F:chorismate lyase activity"/>
    <property type="evidence" value="ECO:0007669"/>
    <property type="project" value="UniProtKB-UniRule"/>
</dbReference>
<evidence type="ECO:0000256" key="6">
    <source>
        <dbReference type="SAM" id="MobiDB-lite"/>
    </source>
</evidence>
<comment type="similarity">
    <text evidence="5">Belongs to the UbiC family.</text>
</comment>
<dbReference type="GO" id="GO:0006744">
    <property type="term" value="P:ubiquinone biosynthetic process"/>
    <property type="evidence" value="ECO:0007669"/>
    <property type="project" value="UniProtKB-UniRule"/>
</dbReference>
<evidence type="ECO:0000256" key="2">
    <source>
        <dbReference type="ARBA" id="ARBA00022688"/>
    </source>
</evidence>
<gene>
    <name evidence="5" type="primary">ubiC</name>
    <name evidence="7" type="ORF">OHM77_06140</name>
</gene>
<dbReference type="GO" id="GO:0005829">
    <property type="term" value="C:cytosol"/>
    <property type="evidence" value="ECO:0007669"/>
    <property type="project" value="TreeGrafter"/>
</dbReference>
<reference evidence="7" key="1">
    <citation type="journal article" date="2023" name="Nat. Microbiol.">
        <title>Enrichment and characterization of a nitric oxide-reducing microbial community in a continuous bioreactor.</title>
        <authorList>
            <person name="Garrido-Amador P."/>
            <person name="Stortenbeker N."/>
            <person name="Wessels H.J.C.T."/>
            <person name="Speth D.R."/>
            <person name="Garcia-Heredia I."/>
            <person name="Kartal B."/>
        </authorList>
    </citation>
    <scope>NUCLEOTIDE SEQUENCE</scope>
    <source>
        <strain evidence="7">MAG1</strain>
    </source>
</reference>
<evidence type="ECO:0000256" key="3">
    <source>
        <dbReference type="ARBA" id="ARBA00023239"/>
    </source>
</evidence>
<accession>A0AA49FMZ9</accession>
<evidence type="ECO:0000313" key="7">
    <source>
        <dbReference type="EMBL" id="WIM06843.1"/>
    </source>
</evidence>
<dbReference type="PANTHER" id="PTHR38683:SF1">
    <property type="entry name" value="CHORISMATE PYRUVATE-LYASE"/>
    <property type="match status" value="1"/>
</dbReference>
<dbReference type="AlphaFoldDB" id="A0AA49FMZ9"/>
<evidence type="ECO:0000256" key="4">
    <source>
        <dbReference type="ARBA" id="ARBA00023317"/>
    </source>
</evidence>
<sequence>MLPLHWKSSPPSAPAERPLRHPGSLTARLARLGRVTVDVLKSRSHPASQDEAGGLGLPRPGLRLYVRRVCVRLDGRPAVLAESVATLKGVTGPWKGLRRLGNRPLAALLWSDPRIRRGPFQYARLPTAHPLMRQPWVEGPLPARRSCFWLHGHPLLVMEAFVGLPWRQAGLLPRRRHWMLGK</sequence>
<dbReference type="EMBL" id="CP107246">
    <property type="protein sequence ID" value="WIM06843.1"/>
    <property type="molecule type" value="Genomic_DNA"/>
</dbReference>
<dbReference type="Gene3D" id="3.40.1410.10">
    <property type="entry name" value="Chorismate lyase-like"/>
    <property type="match status" value="1"/>
</dbReference>
<feature type="region of interest" description="Disordered" evidence="6">
    <location>
        <begin position="1"/>
        <end position="22"/>
    </location>
</feature>
<comment type="subcellular location">
    <subcellularLocation>
        <location evidence="5">Cytoplasm</location>
    </subcellularLocation>
</comment>
<keyword evidence="1 5" id="KW-0963">Cytoplasm</keyword>
<dbReference type="PANTHER" id="PTHR38683">
    <property type="entry name" value="CHORISMATE PYRUVATE-LYASE"/>
    <property type="match status" value="1"/>
</dbReference>
<dbReference type="InterPro" id="IPR007440">
    <property type="entry name" value="Chorismate--pyruvate_lyase"/>
</dbReference>
<comment type="pathway">
    <text evidence="5">Cofactor biosynthesis; ubiquinone biosynthesis.</text>
</comment>
<name>A0AA49FMZ9_9PROT</name>
<protein>
    <recommendedName>
        <fullName evidence="5">Probable chorismate pyruvate-lyase</fullName>
        <shortName evidence="5">CL</shortName>
        <shortName evidence="5">CPL</shortName>
        <ecNumber evidence="5">4.1.3.40</ecNumber>
    </recommendedName>
</protein>
<dbReference type="KEGG" id="npv:OHM77_06140"/>
<keyword evidence="4 5" id="KW-0670">Pyruvate</keyword>
<feature type="binding site" evidence="5">
    <location>
        <position position="105"/>
    </location>
    <ligand>
        <name>substrate</name>
    </ligand>
</feature>
<dbReference type="Pfam" id="PF04345">
    <property type="entry name" value="Chor_lyase"/>
    <property type="match status" value="1"/>
</dbReference>